<dbReference type="PANTHER" id="PTHR30289">
    <property type="entry name" value="UNCHARACTERIZED PROTEIN YBCL-RELATED"/>
    <property type="match status" value="1"/>
</dbReference>
<dbReference type="NCBIfam" id="TIGR00481">
    <property type="entry name" value="YbhB/YbcL family Raf kinase inhibitor-like protein"/>
    <property type="match status" value="1"/>
</dbReference>
<dbReference type="Proteomes" id="UP000542813">
    <property type="component" value="Unassembled WGS sequence"/>
</dbReference>
<evidence type="ECO:0000313" key="3">
    <source>
        <dbReference type="EMBL" id="MBB5788590.1"/>
    </source>
</evidence>
<comment type="similarity">
    <text evidence="1">Belongs to the UPF0098 family.</text>
</comment>
<dbReference type="EMBL" id="JACHMM010000001">
    <property type="protein sequence ID" value="MBB5788590.1"/>
    <property type="molecule type" value="Genomic_DNA"/>
</dbReference>
<evidence type="ECO:0000256" key="1">
    <source>
        <dbReference type="ARBA" id="ARBA00007120"/>
    </source>
</evidence>
<dbReference type="InterPro" id="IPR036610">
    <property type="entry name" value="PEBP-like_sf"/>
</dbReference>
<dbReference type="SUPFAM" id="SSF49777">
    <property type="entry name" value="PEBP-like"/>
    <property type="match status" value="1"/>
</dbReference>
<name>A0A7W9LLU9_9ACTN</name>
<dbReference type="InterPro" id="IPR008914">
    <property type="entry name" value="PEBP"/>
</dbReference>
<sequence>MSPSLEWVGVPPEATELLLLCEDPDAPSGHFLHWLVTGIDPHSAGVPVHGRPTGGREWPNGFGEDGWGGPAPPPGHGPHRYVFRVYALPGPPELPAGPSVGDVYRAVDRAMLARGTLVGRYQR</sequence>
<dbReference type="AlphaFoldDB" id="A0A7W9LLU9"/>
<keyword evidence="4" id="KW-1185">Reference proteome</keyword>
<organism evidence="3 4">
    <name type="scientific">Jiangella mangrovi</name>
    <dbReference type="NCBI Taxonomy" id="1524084"/>
    <lineage>
        <taxon>Bacteria</taxon>
        <taxon>Bacillati</taxon>
        <taxon>Actinomycetota</taxon>
        <taxon>Actinomycetes</taxon>
        <taxon>Jiangellales</taxon>
        <taxon>Jiangellaceae</taxon>
        <taxon>Jiangella</taxon>
    </lineage>
</organism>
<dbReference type="Gene3D" id="3.90.280.10">
    <property type="entry name" value="PEBP-like"/>
    <property type="match status" value="1"/>
</dbReference>
<dbReference type="Pfam" id="PF01161">
    <property type="entry name" value="PBP"/>
    <property type="match status" value="1"/>
</dbReference>
<comment type="caution">
    <text evidence="3">The sequence shown here is derived from an EMBL/GenBank/DDBJ whole genome shotgun (WGS) entry which is preliminary data.</text>
</comment>
<evidence type="ECO:0000256" key="2">
    <source>
        <dbReference type="SAM" id="MobiDB-lite"/>
    </source>
</evidence>
<gene>
    <name evidence="3" type="ORF">HD601_003165</name>
</gene>
<protein>
    <submittedName>
        <fullName evidence="3">Raf kinase inhibitor-like YbhB/YbcL family protein</fullName>
    </submittedName>
</protein>
<feature type="region of interest" description="Disordered" evidence="2">
    <location>
        <begin position="45"/>
        <end position="74"/>
    </location>
</feature>
<proteinExistence type="inferred from homology"/>
<reference evidence="3 4" key="1">
    <citation type="submission" date="2020-08" db="EMBL/GenBank/DDBJ databases">
        <title>Sequencing the genomes of 1000 actinobacteria strains.</title>
        <authorList>
            <person name="Klenk H.-P."/>
        </authorList>
    </citation>
    <scope>NUCLEOTIDE SEQUENCE [LARGE SCALE GENOMIC DNA]</scope>
    <source>
        <strain evidence="3 4">DSM 102122</strain>
    </source>
</reference>
<dbReference type="InterPro" id="IPR005247">
    <property type="entry name" value="YbhB_YbcL/LppC-like"/>
</dbReference>
<accession>A0A7W9LLU9</accession>
<dbReference type="PANTHER" id="PTHR30289:SF1">
    <property type="entry name" value="PEBP (PHOSPHATIDYLETHANOLAMINE-BINDING PROTEIN) FAMILY PROTEIN"/>
    <property type="match status" value="1"/>
</dbReference>
<dbReference type="RefSeq" id="WP_221441024.1">
    <property type="nucleotide sequence ID" value="NZ_JACHMM010000001.1"/>
</dbReference>
<dbReference type="CDD" id="cd00865">
    <property type="entry name" value="PEBP_bact_arch"/>
    <property type="match status" value="1"/>
</dbReference>
<evidence type="ECO:0000313" key="4">
    <source>
        <dbReference type="Proteomes" id="UP000542813"/>
    </source>
</evidence>